<dbReference type="Gene3D" id="3.30.2000.30">
    <property type="match status" value="1"/>
</dbReference>
<dbReference type="Pfam" id="PF11367">
    <property type="entry name" value="Tail_completion_gp17"/>
    <property type="match status" value="1"/>
</dbReference>
<proteinExistence type="predicted"/>
<keyword evidence="2" id="KW-1185">Reference proteome</keyword>
<organism evidence="1 2">
    <name type="scientific">Sulfitobacter profundi</name>
    <dbReference type="NCBI Taxonomy" id="2679961"/>
    <lineage>
        <taxon>Bacteria</taxon>
        <taxon>Pseudomonadati</taxon>
        <taxon>Pseudomonadota</taxon>
        <taxon>Alphaproteobacteria</taxon>
        <taxon>Rhodobacterales</taxon>
        <taxon>Roseobacteraceae</taxon>
        <taxon>Sulfitobacter</taxon>
    </lineage>
</organism>
<protein>
    <submittedName>
        <fullName evidence="1">DUF3168 domain-containing protein</fullName>
    </submittedName>
</protein>
<sequence length="136" mass="13895">MADYAGALQAALVAHLVADAPLAALIGGRVVDEPGQVALPYLQIASLDVAGDDTDLTTGATVQVGLVIRTRPAAGKTEAQAICGAAAAALHRRPEALDVAPFTISEIEVQTWIVQREGNGLAYTGRLAALAHMDAA</sequence>
<reference evidence="2" key="1">
    <citation type="journal article" date="2019" name="Int. J. Syst. Evol. Microbiol.">
        <title>The Global Catalogue of Microorganisms (GCM) 10K type strain sequencing project: providing services to taxonomists for standard genome sequencing and annotation.</title>
        <authorList>
            <consortium name="The Broad Institute Genomics Platform"/>
            <consortium name="The Broad Institute Genome Sequencing Center for Infectious Disease"/>
            <person name="Wu L."/>
            <person name="Ma J."/>
        </authorList>
    </citation>
    <scope>NUCLEOTIDE SEQUENCE [LARGE SCALE GENOMIC DNA]</scope>
    <source>
        <strain evidence="2">NBRC 111368</strain>
    </source>
</reference>
<dbReference type="RefSeq" id="WP_132447022.1">
    <property type="nucleotide sequence ID" value="NZ_JBHSWA010000001.1"/>
</dbReference>
<dbReference type="EMBL" id="JBHSWA010000001">
    <property type="protein sequence ID" value="MFC6640819.1"/>
    <property type="molecule type" value="Genomic_DNA"/>
</dbReference>
<name>A0ABW1YUN0_9RHOB</name>
<gene>
    <name evidence="1" type="ORF">ACFQAU_02825</name>
</gene>
<dbReference type="InterPro" id="IPR053745">
    <property type="entry name" value="Viral_Tail_Comp_sf"/>
</dbReference>
<accession>A0ABW1YUN0</accession>
<evidence type="ECO:0000313" key="2">
    <source>
        <dbReference type="Proteomes" id="UP001596403"/>
    </source>
</evidence>
<evidence type="ECO:0000313" key="1">
    <source>
        <dbReference type="EMBL" id="MFC6640819.1"/>
    </source>
</evidence>
<comment type="caution">
    <text evidence="1">The sequence shown here is derived from an EMBL/GenBank/DDBJ whole genome shotgun (WGS) entry which is preliminary data.</text>
</comment>
<dbReference type="InterPro" id="IPR021508">
    <property type="entry name" value="Gp17-like"/>
</dbReference>
<dbReference type="Proteomes" id="UP001596403">
    <property type="component" value="Unassembled WGS sequence"/>
</dbReference>